<dbReference type="Proteomes" id="UP000280881">
    <property type="component" value="Unassembled WGS sequence"/>
</dbReference>
<evidence type="ECO:0000313" key="8">
    <source>
        <dbReference type="EMBL" id="RKQ64111.1"/>
    </source>
</evidence>
<feature type="transmembrane region" description="Helical" evidence="7">
    <location>
        <begin position="44"/>
        <end position="65"/>
    </location>
</feature>
<evidence type="ECO:0000256" key="6">
    <source>
        <dbReference type="ARBA" id="ARBA00023136"/>
    </source>
</evidence>
<feature type="transmembrane region" description="Helical" evidence="7">
    <location>
        <begin position="12"/>
        <end position="32"/>
    </location>
</feature>
<dbReference type="InterPro" id="IPR003453">
    <property type="entry name" value="ABC_MlaE_roteobac"/>
</dbReference>
<proteinExistence type="inferred from homology"/>
<evidence type="ECO:0000313" key="9">
    <source>
        <dbReference type="Proteomes" id="UP000280881"/>
    </source>
</evidence>
<keyword evidence="3" id="KW-0813">Transport</keyword>
<reference evidence="8 9" key="1">
    <citation type="submission" date="2018-10" db="EMBL/GenBank/DDBJ databases">
        <title>Genomic Encyclopedia of Type Strains, Phase IV (KMG-IV): sequencing the most valuable type-strain genomes for metagenomic binning, comparative biology and taxonomic classification.</title>
        <authorList>
            <person name="Goeker M."/>
        </authorList>
    </citation>
    <scope>NUCLEOTIDE SEQUENCE [LARGE SCALE GENOMIC DNA]</scope>
    <source>
        <strain evidence="8 9">DSM 15521</strain>
    </source>
</reference>
<feature type="transmembrane region" description="Helical" evidence="7">
    <location>
        <begin position="148"/>
        <end position="178"/>
    </location>
</feature>
<evidence type="ECO:0000256" key="1">
    <source>
        <dbReference type="ARBA" id="ARBA00004141"/>
    </source>
</evidence>
<protein>
    <submittedName>
        <fullName evidence="8">Phospholipid/cholesterol/gamma-HCH transport system permease protein</fullName>
    </submittedName>
</protein>
<sequence>MIIKLLEKIGSGVISFFEFWGRWFILSTKALLLAFKRPLRLNRYIYYLATIGADSLPVIAITSFFTGGVIALETFKAFHRFNAEYMIGMVVAIAMARELGPVLSALLVAARSGSAMAAEIGTMKVTEQIDALEMMAVNPIKFLITPRIYTSVISLVFLTVISDIIGYIGGYVVSVYLFGVNKTLYFRYTQDFTDMNDVYHGLIKAAVFGFLVATISCLYGYYTRGGAKGVGESTTKAVVSSSIAILIFDYLITYILRLFNL</sequence>
<evidence type="ECO:0000256" key="3">
    <source>
        <dbReference type="ARBA" id="ARBA00022448"/>
    </source>
</evidence>
<dbReference type="EMBL" id="RBIE01000001">
    <property type="protein sequence ID" value="RKQ64111.1"/>
    <property type="molecule type" value="Genomic_DNA"/>
</dbReference>
<evidence type="ECO:0000256" key="2">
    <source>
        <dbReference type="ARBA" id="ARBA00007556"/>
    </source>
</evidence>
<dbReference type="PANTHER" id="PTHR30188">
    <property type="entry name" value="ABC TRANSPORTER PERMEASE PROTEIN-RELATED"/>
    <property type="match status" value="1"/>
</dbReference>
<feature type="transmembrane region" description="Helical" evidence="7">
    <location>
        <begin position="85"/>
        <end position="110"/>
    </location>
</feature>
<dbReference type="PANTHER" id="PTHR30188:SF4">
    <property type="entry name" value="PROTEIN TRIGALACTOSYLDIACYLGLYCEROL 1, CHLOROPLASTIC"/>
    <property type="match status" value="1"/>
</dbReference>
<keyword evidence="6 7" id="KW-0472">Membrane</keyword>
<dbReference type="GO" id="GO:0043190">
    <property type="term" value="C:ATP-binding cassette (ABC) transporter complex"/>
    <property type="evidence" value="ECO:0007669"/>
    <property type="project" value="InterPro"/>
</dbReference>
<evidence type="ECO:0000256" key="7">
    <source>
        <dbReference type="RuleBase" id="RU362044"/>
    </source>
</evidence>
<evidence type="ECO:0000256" key="4">
    <source>
        <dbReference type="ARBA" id="ARBA00022692"/>
    </source>
</evidence>
<dbReference type="NCBIfam" id="TIGR00056">
    <property type="entry name" value="MlaE family lipid ABC transporter permease subunit"/>
    <property type="match status" value="1"/>
</dbReference>
<accession>A0A420W9V1</accession>
<dbReference type="RefSeq" id="WP_245939588.1">
    <property type="nucleotide sequence ID" value="NZ_RBIE01000001.1"/>
</dbReference>
<dbReference type="AlphaFoldDB" id="A0A420W9V1"/>
<name>A0A420W9V1_9BACT</name>
<feature type="transmembrane region" description="Helical" evidence="7">
    <location>
        <begin position="234"/>
        <end position="256"/>
    </location>
</feature>
<dbReference type="InterPro" id="IPR030802">
    <property type="entry name" value="Permease_MalE"/>
</dbReference>
<comment type="subcellular location">
    <subcellularLocation>
        <location evidence="1">Membrane</location>
        <topology evidence="1">Multi-pass membrane protein</topology>
    </subcellularLocation>
</comment>
<dbReference type="Pfam" id="PF02405">
    <property type="entry name" value="MlaE"/>
    <property type="match status" value="1"/>
</dbReference>
<dbReference type="GO" id="GO:0005548">
    <property type="term" value="F:phospholipid transporter activity"/>
    <property type="evidence" value="ECO:0007669"/>
    <property type="project" value="TreeGrafter"/>
</dbReference>
<comment type="similarity">
    <text evidence="2 7">Belongs to the MlaE permease family.</text>
</comment>
<feature type="transmembrane region" description="Helical" evidence="7">
    <location>
        <begin position="198"/>
        <end position="222"/>
    </location>
</feature>
<keyword evidence="4 7" id="KW-0812">Transmembrane</keyword>
<comment type="caution">
    <text evidence="8">The sequence shown here is derived from an EMBL/GenBank/DDBJ whole genome shotgun (WGS) entry which is preliminary data.</text>
</comment>
<keyword evidence="5 7" id="KW-1133">Transmembrane helix</keyword>
<keyword evidence="9" id="KW-1185">Reference proteome</keyword>
<organism evidence="8 9">
    <name type="scientific">Thermovibrio guaymasensis</name>
    <dbReference type="NCBI Taxonomy" id="240167"/>
    <lineage>
        <taxon>Bacteria</taxon>
        <taxon>Pseudomonadati</taxon>
        <taxon>Aquificota</taxon>
        <taxon>Aquificia</taxon>
        <taxon>Desulfurobacteriales</taxon>
        <taxon>Desulfurobacteriaceae</taxon>
        <taxon>Thermovibrio</taxon>
    </lineage>
</organism>
<gene>
    <name evidence="8" type="ORF">C7457_1003</name>
</gene>
<evidence type="ECO:0000256" key="5">
    <source>
        <dbReference type="ARBA" id="ARBA00022989"/>
    </source>
</evidence>